<reference evidence="1 2" key="1">
    <citation type="submission" date="2017-08" db="EMBL/GenBank/DDBJ databases">
        <title>Fine stratification of microbial communities through a metagenomic profile of the photic zone.</title>
        <authorList>
            <person name="Haro-Moreno J.M."/>
            <person name="Lopez-Perez M."/>
            <person name="De La Torre J."/>
            <person name="Picazo A."/>
            <person name="Camacho A."/>
            <person name="Rodriguez-Valera F."/>
        </authorList>
    </citation>
    <scope>NUCLEOTIDE SEQUENCE [LARGE SCALE GENOMIC DNA]</scope>
    <source>
        <strain evidence="1">MED-G24</strain>
    </source>
</reference>
<evidence type="ECO:0008006" key="3">
    <source>
        <dbReference type="Google" id="ProtNLM"/>
    </source>
</evidence>
<dbReference type="Proteomes" id="UP000219327">
    <property type="component" value="Unassembled WGS sequence"/>
</dbReference>
<evidence type="ECO:0000313" key="1">
    <source>
        <dbReference type="EMBL" id="PDH41694.1"/>
    </source>
</evidence>
<comment type="caution">
    <text evidence="1">The sequence shown here is derived from an EMBL/GenBank/DDBJ whole genome shotgun (WGS) entry which is preliminary data.</text>
</comment>
<evidence type="ECO:0000313" key="2">
    <source>
        <dbReference type="Proteomes" id="UP000219327"/>
    </source>
</evidence>
<dbReference type="EMBL" id="NTKD01000003">
    <property type="protein sequence ID" value="PDH41694.1"/>
    <property type="molecule type" value="Genomic_DNA"/>
</dbReference>
<sequence length="244" mass="26595">MLALMTANQTFGAPYLNTYIGLEGGLSTFSFEEKIDQQLVFPMANLTGGIAWERFTLAGTLSGSVTDDDVSEDDFTRKATRRDIDVTAGYQILDNINVFVGLKQGTTKLEVVSRDEDNPIAANEEYDQSGFYLGASTGVTVGEGKLDISLAWADLSSDNRFFGDVEVDIEPEELEFDDISGANSGESSGFSFSVTWNQPINGDLLFRAGFRHNVYDQDVTFMGETFSGIQEDNTSLSVGLLGVF</sequence>
<organism evidence="1 2">
    <name type="scientific">OM182 bacterium MED-G24</name>
    <dbReference type="NCBI Taxonomy" id="1986255"/>
    <lineage>
        <taxon>Bacteria</taxon>
        <taxon>Pseudomonadati</taxon>
        <taxon>Pseudomonadota</taxon>
        <taxon>Gammaproteobacteria</taxon>
        <taxon>OMG group</taxon>
        <taxon>OM182 clade</taxon>
    </lineage>
</organism>
<gene>
    <name evidence="1" type="ORF">CNE99_01330</name>
</gene>
<name>A0A2A5WZU2_9GAMM</name>
<dbReference type="AlphaFoldDB" id="A0A2A5WZU2"/>
<protein>
    <recommendedName>
        <fullName evidence="3">Outer membrane protein beta-barrel domain-containing protein</fullName>
    </recommendedName>
</protein>
<accession>A0A2A5WZU2</accession>
<proteinExistence type="predicted"/>